<evidence type="ECO:0000313" key="2">
    <source>
        <dbReference type="EMBL" id="CAA0114041.1"/>
    </source>
</evidence>
<evidence type="ECO:0000259" key="1">
    <source>
        <dbReference type="Pfam" id="PF04965"/>
    </source>
</evidence>
<feature type="domain" description="IraD/Gp25-like" evidence="1">
    <location>
        <begin position="20"/>
        <end position="113"/>
    </location>
</feature>
<dbReference type="AlphaFoldDB" id="A0A5S9QAC5"/>
<protein>
    <recommendedName>
        <fullName evidence="1">IraD/Gp25-like domain-containing protein</fullName>
    </recommendedName>
</protein>
<organism evidence="2 3">
    <name type="scientific">BD1-7 clade bacterium</name>
    <dbReference type="NCBI Taxonomy" id="2029982"/>
    <lineage>
        <taxon>Bacteria</taxon>
        <taxon>Pseudomonadati</taxon>
        <taxon>Pseudomonadota</taxon>
        <taxon>Gammaproteobacteria</taxon>
        <taxon>Cellvibrionales</taxon>
        <taxon>Spongiibacteraceae</taxon>
        <taxon>BD1-7 clade</taxon>
    </lineage>
</organism>
<dbReference type="Pfam" id="PF04965">
    <property type="entry name" value="GPW_gp25"/>
    <property type="match status" value="1"/>
</dbReference>
<accession>A0A5S9QAC5</accession>
<dbReference type="InterPro" id="IPR007048">
    <property type="entry name" value="IraD/Gp25-like"/>
</dbReference>
<evidence type="ECO:0000313" key="3">
    <source>
        <dbReference type="Proteomes" id="UP000434580"/>
    </source>
</evidence>
<sequence length="143" mass="16407">MSILIKLKGEWDGGIDCKRDSVIENVVSLMSSRSPVWQDRNDLTDRIDASVARYGMKRVLSAPGKANIETFLEEIRQLIITFEPRYRHVSVVQDEKQQHSNVLHFRIEGMIGSDDGEETMVLESSLDLTTSYLNIRKTNLDFF</sequence>
<dbReference type="SUPFAM" id="SSF160719">
    <property type="entry name" value="gpW/gp25-like"/>
    <property type="match status" value="1"/>
</dbReference>
<dbReference type="EMBL" id="CACSII010000017">
    <property type="protein sequence ID" value="CAA0114041.1"/>
    <property type="molecule type" value="Genomic_DNA"/>
</dbReference>
<reference evidence="2 3" key="1">
    <citation type="submission" date="2019-11" db="EMBL/GenBank/DDBJ databases">
        <authorList>
            <person name="Holert J."/>
        </authorList>
    </citation>
    <scope>NUCLEOTIDE SEQUENCE [LARGE SCALE GENOMIC DNA]</scope>
    <source>
        <strain evidence="2">BC5_2</strain>
    </source>
</reference>
<gene>
    <name evidence="2" type="ORF">DPBNPPHM_01778</name>
</gene>
<name>A0A5S9QAC5_9GAMM</name>
<dbReference type="OrthoDB" id="6401544at2"/>
<proteinExistence type="predicted"/>
<dbReference type="Proteomes" id="UP000434580">
    <property type="component" value="Unassembled WGS sequence"/>
</dbReference>